<name>A0A6B8RDM1_9BACL</name>
<dbReference type="FunFam" id="1.10.10.10:FF:000079">
    <property type="entry name" value="GntR family transcriptional regulator"/>
    <property type="match status" value="1"/>
</dbReference>
<dbReference type="KEGG" id="ppsc:EHS13_03375"/>
<dbReference type="SUPFAM" id="SSF53822">
    <property type="entry name" value="Periplasmic binding protein-like I"/>
    <property type="match status" value="1"/>
</dbReference>
<dbReference type="GO" id="GO:0000976">
    <property type="term" value="F:transcription cis-regulatory region binding"/>
    <property type="evidence" value="ECO:0007669"/>
    <property type="project" value="TreeGrafter"/>
</dbReference>
<keyword evidence="1" id="KW-0678">Repressor</keyword>
<dbReference type="RefSeq" id="WP_155699014.1">
    <property type="nucleotide sequence ID" value="NZ_CP034235.1"/>
</dbReference>
<dbReference type="InterPro" id="IPR000524">
    <property type="entry name" value="Tscrpt_reg_HTH_GntR"/>
</dbReference>
<dbReference type="SUPFAM" id="SSF46785">
    <property type="entry name" value="Winged helix' DNA-binding domain"/>
    <property type="match status" value="1"/>
</dbReference>
<keyword evidence="2" id="KW-0805">Transcription regulation</keyword>
<evidence type="ECO:0000256" key="4">
    <source>
        <dbReference type="ARBA" id="ARBA00023163"/>
    </source>
</evidence>
<keyword evidence="4" id="KW-0804">Transcription</keyword>
<dbReference type="InterPro" id="IPR036390">
    <property type="entry name" value="WH_DNA-bd_sf"/>
</dbReference>
<evidence type="ECO:0000256" key="1">
    <source>
        <dbReference type="ARBA" id="ARBA00022491"/>
    </source>
</evidence>
<dbReference type="PANTHER" id="PTHR30146">
    <property type="entry name" value="LACI-RELATED TRANSCRIPTIONAL REPRESSOR"/>
    <property type="match status" value="1"/>
</dbReference>
<dbReference type="InterPro" id="IPR036388">
    <property type="entry name" value="WH-like_DNA-bd_sf"/>
</dbReference>
<evidence type="ECO:0000256" key="3">
    <source>
        <dbReference type="ARBA" id="ARBA00023125"/>
    </source>
</evidence>
<proteinExistence type="predicted"/>
<dbReference type="PRINTS" id="PR00035">
    <property type="entry name" value="HTHGNTR"/>
</dbReference>
<evidence type="ECO:0000313" key="7">
    <source>
        <dbReference type="Proteomes" id="UP000426246"/>
    </source>
</evidence>
<feature type="domain" description="HTH gntR-type" evidence="5">
    <location>
        <begin position="8"/>
        <end position="76"/>
    </location>
</feature>
<dbReference type="Proteomes" id="UP000426246">
    <property type="component" value="Chromosome"/>
</dbReference>
<gene>
    <name evidence="6" type="ORF">EHS13_03375</name>
</gene>
<dbReference type="SMART" id="SM00345">
    <property type="entry name" value="HTH_GNTR"/>
    <property type="match status" value="1"/>
</dbReference>
<dbReference type="Gene3D" id="1.10.10.10">
    <property type="entry name" value="Winged helix-like DNA-binding domain superfamily/Winged helix DNA-binding domain"/>
    <property type="match status" value="1"/>
</dbReference>
<dbReference type="EMBL" id="CP034235">
    <property type="protein sequence ID" value="QGQ94017.1"/>
    <property type="molecule type" value="Genomic_DNA"/>
</dbReference>
<dbReference type="InterPro" id="IPR046335">
    <property type="entry name" value="LacI/GalR-like_sensor"/>
</dbReference>
<dbReference type="PANTHER" id="PTHR30146:SF95">
    <property type="entry name" value="RIBOSE OPERON REPRESSOR"/>
    <property type="match status" value="1"/>
</dbReference>
<dbReference type="Pfam" id="PF00392">
    <property type="entry name" value="GntR"/>
    <property type="match status" value="1"/>
</dbReference>
<dbReference type="Pfam" id="PF13377">
    <property type="entry name" value="Peripla_BP_3"/>
    <property type="match status" value="1"/>
</dbReference>
<dbReference type="OrthoDB" id="9799482at2"/>
<dbReference type="Gene3D" id="3.40.50.2300">
    <property type="match status" value="2"/>
</dbReference>
<dbReference type="InterPro" id="IPR028082">
    <property type="entry name" value="Peripla_BP_I"/>
</dbReference>
<evidence type="ECO:0000259" key="5">
    <source>
        <dbReference type="PROSITE" id="PS50949"/>
    </source>
</evidence>
<keyword evidence="7" id="KW-1185">Reference proteome</keyword>
<reference evidence="7" key="1">
    <citation type="submission" date="2018-11" db="EMBL/GenBank/DDBJ databases">
        <title>Complete genome sequence of Paenibacillus sp. ML311-T8.</title>
        <authorList>
            <person name="Nam Y.-D."/>
            <person name="Kang J."/>
            <person name="Chung W.-H."/>
            <person name="Park Y.S."/>
        </authorList>
    </citation>
    <scope>NUCLEOTIDE SEQUENCE [LARGE SCALE GENOMIC DNA]</scope>
    <source>
        <strain evidence="7">ML311-T8</strain>
    </source>
</reference>
<evidence type="ECO:0000313" key="6">
    <source>
        <dbReference type="EMBL" id="QGQ94017.1"/>
    </source>
</evidence>
<evidence type="ECO:0000256" key="2">
    <source>
        <dbReference type="ARBA" id="ARBA00023015"/>
    </source>
</evidence>
<accession>A0A6B8RDM1</accession>
<organism evidence="6 7">
    <name type="scientific">Paenibacillus psychroresistens</name>
    <dbReference type="NCBI Taxonomy" id="1778678"/>
    <lineage>
        <taxon>Bacteria</taxon>
        <taxon>Bacillati</taxon>
        <taxon>Bacillota</taxon>
        <taxon>Bacilli</taxon>
        <taxon>Bacillales</taxon>
        <taxon>Paenibacillaceae</taxon>
        <taxon>Paenibacillus</taxon>
    </lineage>
</organism>
<dbReference type="CDD" id="cd06267">
    <property type="entry name" value="PBP1_LacI_sugar_binding-like"/>
    <property type="match status" value="1"/>
</dbReference>
<dbReference type="AlphaFoldDB" id="A0A6B8RDM1"/>
<dbReference type="GO" id="GO:0003700">
    <property type="term" value="F:DNA-binding transcription factor activity"/>
    <property type="evidence" value="ECO:0007669"/>
    <property type="project" value="InterPro"/>
</dbReference>
<dbReference type="PROSITE" id="PS50949">
    <property type="entry name" value="HTH_GNTR"/>
    <property type="match status" value="1"/>
</dbReference>
<keyword evidence="3" id="KW-0238">DNA-binding</keyword>
<protein>
    <submittedName>
        <fullName evidence="6">GntR family transcriptional regulator</fullName>
    </submittedName>
</protein>
<sequence length="389" mass="43782">MAKPTVRVPLYTQIREYVLDKINKKVWKPGDRLPSENEFAAQFDVSRITVKNALSQLIDENLIYRVQGKGSFVSTNTAGEPIIFHSDPATSDNKEKQLVAYLMPRLENTFTAQLLNGIENELTRLDYRLIYCKTYDSQEKEKQILREVIELGVKGIIIFPVDGETYNEEILRLTMNEFPLVVVDRYLRGIETNCVCSDNVEGARIATAHLISHGHSRIGFVSTAYQGTTSIEDRLIGYEKALAECNIPVEHRLRQVHFDAETVNSILKDGVAEPSIKEEIQSFLQQNSDMTAIFAINAAMGLTVIDAAKEMGISVPEKLSVIFFDNYELAALSAVPPTCVSQKEKEMGEEAARLLVSIMHNPKQERRKIITSTKLIERKSVASNLQTQL</sequence>
<dbReference type="CDD" id="cd07377">
    <property type="entry name" value="WHTH_GntR"/>
    <property type="match status" value="1"/>
</dbReference>